<sequence length="217" mass="23881">MVRKNQGHKTYFYDSTSNAANNYYDEKLYENTYWNDSRDINQTAILTITNSSRPWVDALQIANNIRYAVTPNFNTAAGKSYISRFTMPSNTSSSVASVISSAAILQYYGHPCQGTQPGTTSTCGTLTVQNIWGAAVSNGEVFHPCDLTAAMTSTNSWNTTYRNKFVKVTNLSNGQSIVVRVTDTAPANQGIELTYRAWQSIGQPAPNSKSVKIELMS</sequence>
<proteinExistence type="predicted"/>
<evidence type="ECO:0000313" key="1">
    <source>
        <dbReference type="EMBL" id="MDA5109234.1"/>
    </source>
</evidence>
<dbReference type="Proteomes" id="UP001151071">
    <property type="component" value="Unassembled WGS sequence"/>
</dbReference>
<dbReference type="InterPro" id="IPR036908">
    <property type="entry name" value="RlpA-like_sf"/>
</dbReference>
<reference evidence="1" key="1">
    <citation type="submission" date="2022-12" db="EMBL/GenBank/DDBJ databases">
        <title>Draft genome sequence of the thermophilic strain Brevibacillus thermoruber HT42, isolated from Los Humeros, Puebla, Mexico, with biotechnological potential.</title>
        <authorList>
            <person name="Lara Sanchez J."/>
            <person name="Solis Palacios R."/>
            <person name="Bustos Baena A.S."/>
            <person name="Ruz Baez A.E."/>
            <person name="Espinosa Luna G."/>
            <person name="Oliart Ros R.M."/>
        </authorList>
    </citation>
    <scope>NUCLEOTIDE SEQUENCE</scope>
    <source>
        <strain evidence="1">HT42</strain>
    </source>
</reference>
<dbReference type="RefSeq" id="WP_271140275.1">
    <property type="nucleotide sequence ID" value="NZ_JAPYYP010000015.1"/>
</dbReference>
<dbReference type="CDD" id="cd22268">
    <property type="entry name" value="DPBB_RlpA-like"/>
    <property type="match status" value="1"/>
</dbReference>
<keyword evidence="2" id="KW-1185">Reference proteome</keyword>
<dbReference type="SUPFAM" id="SSF50685">
    <property type="entry name" value="Barwin-like endoglucanases"/>
    <property type="match status" value="1"/>
</dbReference>
<protein>
    <submittedName>
        <fullName evidence="1">Septal ring lytic transglycosylase RlpA family protein</fullName>
    </submittedName>
</protein>
<dbReference type="EMBL" id="JAPYYP010000015">
    <property type="protein sequence ID" value="MDA5109234.1"/>
    <property type="molecule type" value="Genomic_DNA"/>
</dbReference>
<comment type="caution">
    <text evidence="1">The sequence shown here is derived from an EMBL/GenBank/DDBJ whole genome shotgun (WGS) entry which is preliminary data.</text>
</comment>
<accession>A0A9X3Z413</accession>
<organism evidence="1 2">
    <name type="scientific">Brevibacillus thermoruber</name>
    <dbReference type="NCBI Taxonomy" id="33942"/>
    <lineage>
        <taxon>Bacteria</taxon>
        <taxon>Bacillati</taxon>
        <taxon>Bacillota</taxon>
        <taxon>Bacilli</taxon>
        <taxon>Bacillales</taxon>
        <taxon>Paenibacillaceae</taxon>
        <taxon>Brevibacillus</taxon>
    </lineage>
</organism>
<name>A0A9X3Z413_9BACL</name>
<evidence type="ECO:0000313" key="2">
    <source>
        <dbReference type="Proteomes" id="UP001151071"/>
    </source>
</evidence>
<gene>
    <name evidence="1" type="ORF">O3V59_12750</name>
</gene>
<dbReference type="AlphaFoldDB" id="A0A9X3Z413"/>
<dbReference type="Gene3D" id="2.40.40.10">
    <property type="entry name" value="RlpA-like domain"/>
    <property type="match status" value="1"/>
</dbReference>